<evidence type="ECO:0000313" key="1">
    <source>
        <dbReference type="EMBL" id="ABZ08537.1"/>
    </source>
</evidence>
<reference evidence="1" key="1">
    <citation type="journal article" date="2008" name="ISME J.">
        <title>Genomic patterns of recombination, clonal divergence and environment in marine microbial populations.</title>
        <authorList>
            <person name="Konstantinidis K.T."/>
            <person name="Delong E.F."/>
        </authorList>
    </citation>
    <scope>NUCLEOTIDE SEQUENCE</scope>
</reference>
<name>B3T7H8_9ARCH</name>
<dbReference type="EMBL" id="EU016631">
    <property type="protein sequence ID" value="ABZ08537.1"/>
    <property type="molecule type" value="Genomic_DNA"/>
</dbReference>
<accession>B3T7H8</accession>
<dbReference type="AlphaFoldDB" id="B3T7H8"/>
<gene>
    <name evidence="1" type="ORF">ALOHA_HF4000APKG3E18ctg5g2</name>
</gene>
<sequence>MDSFSLIHVRAAFSLLPTLQMVLVPVDKPAEFVESGLIISNHCFLAQRQEKITKS</sequence>
<proteinExistence type="predicted"/>
<organism evidence="1">
    <name type="scientific">uncultured marine crenarchaeote HF4000_APKG3E18</name>
    <dbReference type="NCBI Taxonomy" id="455585"/>
    <lineage>
        <taxon>Archaea</taxon>
        <taxon>Nitrososphaerota</taxon>
        <taxon>Nitrososphaeria</taxon>
        <taxon>Nitrosopumilales</taxon>
        <taxon>environmental samples</taxon>
    </lineage>
</organism>
<protein>
    <submittedName>
        <fullName evidence="1">Uncharacterized protein</fullName>
    </submittedName>
</protein>